<feature type="transmembrane region" description="Helical" evidence="1">
    <location>
        <begin position="23"/>
        <end position="47"/>
    </location>
</feature>
<gene>
    <name evidence="2" type="ORF">METZ01_LOCUS200586</name>
</gene>
<dbReference type="EMBL" id="UINC01043549">
    <property type="protein sequence ID" value="SVB47732.1"/>
    <property type="molecule type" value="Genomic_DNA"/>
</dbReference>
<reference evidence="2" key="1">
    <citation type="submission" date="2018-05" db="EMBL/GenBank/DDBJ databases">
        <authorList>
            <person name="Lanie J.A."/>
            <person name="Ng W.-L."/>
            <person name="Kazmierczak K.M."/>
            <person name="Andrzejewski T.M."/>
            <person name="Davidsen T.M."/>
            <person name="Wayne K.J."/>
            <person name="Tettelin H."/>
            <person name="Glass J.I."/>
            <person name="Rusch D."/>
            <person name="Podicherti R."/>
            <person name="Tsui H.-C.T."/>
            <person name="Winkler M.E."/>
        </authorList>
    </citation>
    <scope>NUCLEOTIDE SEQUENCE</scope>
</reference>
<name>A0A382EBJ9_9ZZZZ</name>
<keyword evidence="1" id="KW-1133">Transmembrane helix</keyword>
<evidence type="ECO:0000256" key="1">
    <source>
        <dbReference type="SAM" id="Phobius"/>
    </source>
</evidence>
<accession>A0A382EBJ9</accession>
<proteinExistence type="predicted"/>
<organism evidence="2">
    <name type="scientific">marine metagenome</name>
    <dbReference type="NCBI Taxonomy" id="408172"/>
    <lineage>
        <taxon>unclassified sequences</taxon>
        <taxon>metagenomes</taxon>
        <taxon>ecological metagenomes</taxon>
    </lineage>
</organism>
<keyword evidence="1" id="KW-0812">Transmembrane</keyword>
<keyword evidence="1" id="KW-0472">Membrane</keyword>
<dbReference type="AlphaFoldDB" id="A0A382EBJ9"/>
<protein>
    <submittedName>
        <fullName evidence="2">Uncharacterized protein</fullName>
    </submittedName>
</protein>
<evidence type="ECO:0000313" key="2">
    <source>
        <dbReference type="EMBL" id="SVB47732.1"/>
    </source>
</evidence>
<sequence>MMPDPAPITSLSWAEIGNLLHHMWYYFALIIAFGALTLTSMAIIPSLISTNALPKSTNLLRFSIFITGLGFLALALVVLGSIIEMAELLDKIYDRYWI</sequence>
<feature type="transmembrane region" description="Helical" evidence="1">
    <location>
        <begin position="59"/>
        <end position="83"/>
    </location>
</feature>